<evidence type="ECO:0000313" key="4">
    <source>
        <dbReference type="Proteomes" id="UP000537188"/>
    </source>
</evidence>
<dbReference type="EMBL" id="JACARG010000010">
    <property type="protein sequence ID" value="NWE12391.1"/>
    <property type="molecule type" value="Genomic_DNA"/>
</dbReference>
<evidence type="ECO:0000313" key="3">
    <source>
        <dbReference type="Proteomes" id="UP000531950"/>
    </source>
</evidence>
<dbReference type="AlphaFoldDB" id="A0A7Y8K5U8"/>
<comment type="caution">
    <text evidence="2">The sequence shown here is derived from an EMBL/GenBank/DDBJ whole genome shotgun (WGS) entry which is preliminary data.</text>
</comment>
<sequence>MNKIVPDPPRVTRDREAFERALSHYLQPDPVTHPIFTVHQDVSFEDAIAQLSELLRCAAATAEGTAQNATEESRDMARSTLHLIGMARTLADQALDCLKPH</sequence>
<organism evidence="2 4">
    <name type="scientific">Pseudomonas yamanorum</name>
    <dbReference type="NCBI Taxonomy" id="515393"/>
    <lineage>
        <taxon>Bacteria</taxon>
        <taxon>Pseudomonadati</taxon>
        <taxon>Pseudomonadota</taxon>
        <taxon>Gammaproteobacteria</taxon>
        <taxon>Pseudomonadales</taxon>
        <taxon>Pseudomonadaceae</taxon>
        <taxon>Pseudomonas</taxon>
    </lineage>
</organism>
<dbReference type="Proteomes" id="UP000537188">
    <property type="component" value="Unassembled WGS sequence"/>
</dbReference>
<name>A0A7Y8K5U8_9PSED</name>
<gene>
    <name evidence="1" type="ORF">HX822_05530</name>
    <name evidence="2" type="ORF">HX828_17375</name>
</gene>
<dbReference type="Proteomes" id="UP000531950">
    <property type="component" value="Unassembled WGS sequence"/>
</dbReference>
<proteinExistence type="predicted"/>
<evidence type="ECO:0000313" key="2">
    <source>
        <dbReference type="EMBL" id="NWE77338.1"/>
    </source>
</evidence>
<evidence type="ECO:0000313" key="1">
    <source>
        <dbReference type="EMBL" id="NWE12391.1"/>
    </source>
</evidence>
<protein>
    <submittedName>
        <fullName evidence="2">DUF3077 domain-containing protein</fullName>
    </submittedName>
</protein>
<dbReference type="Pfam" id="PF19619">
    <property type="entry name" value="DUF6124"/>
    <property type="match status" value="1"/>
</dbReference>
<reference evidence="3 4" key="1">
    <citation type="submission" date="2020-04" db="EMBL/GenBank/DDBJ databases">
        <title>Molecular characterization of pseudomonads from Agaricus bisporus reveal novel blotch 2 pathogens in Western Europe.</title>
        <authorList>
            <person name="Taparia T."/>
            <person name="Krijger M."/>
            <person name="Haynes E."/>
            <person name="Elpinstone J.G."/>
            <person name="Noble R."/>
            <person name="Van Der Wolf J."/>
        </authorList>
    </citation>
    <scope>NUCLEOTIDE SEQUENCE [LARGE SCALE GENOMIC DNA]</scope>
    <source>
        <strain evidence="2 4">IPO3781</strain>
        <strain evidence="1 3">IPO3782</strain>
    </source>
</reference>
<dbReference type="EMBL" id="JACARF010000018">
    <property type="protein sequence ID" value="NWE77338.1"/>
    <property type="molecule type" value="Genomic_DNA"/>
</dbReference>
<dbReference type="RefSeq" id="WP_177041877.1">
    <property type="nucleotide sequence ID" value="NZ_JACAOQ010000037.1"/>
</dbReference>
<accession>A0A7Y8K5U8</accession>